<keyword evidence="7" id="KW-0378">Hydrolase</keyword>
<keyword evidence="13" id="KW-1133">Transmembrane helix</keyword>
<evidence type="ECO:0000256" key="6">
    <source>
        <dbReference type="ARBA" id="ARBA00022741"/>
    </source>
</evidence>
<evidence type="ECO:0000256" key="8">
    <source>
        <dbReference type="ARBA" id="ARBA00023134"/>
    </source>
</evidence>
<keyword evidence="9 13" id="KW-0472">Membrane</keyword>
<gene>
    <name evidence="14" type="ORF">Mgra_00009057</name>
</gene>
<dbReference type="FunFam" id="3.40.50.300:FF:000096">
    <property type="entry name" value="KRAS proto-oncogene, GTPase"/>
    <property type="match status" value="1"/>
</dbReference>
<dbReference type="SMART" id="SM00173">
    <property type="entry name" value="RAS"/>
    <property type="match status" value="1"/>
</dbReference>
<comment type="catalytic activity">
    <reaction evidence="12">
        <text>GTP + H2O = GDP + phosphate + H(+)</text>
        <dbReference type="Rhea" id="RHEA:19669"/>
        <dbReference type="ChEBI" id="CHEBI:15377"/>
        <dbReference type="ChEBI" id="CHEBI:15378"/>
        <dbReference type="ChEBI" id="CHEBI:37565"/>
        <dbReference type="ChEBI" id="CHEBI:43474"/>
        <dbReference type="ChEBI" id="CHEBI:58189"/>
        <dbReference type="EC" id="3.6.5.2"/>
    </reaction>
</comment>
<name>A0A8S9ZE13_9BILA</name>
<evidence type="ECO:0000256" key="2">
    <source>
        <dbReference type="ARBA" id="ARBA00004635"/>
    </source>
</evidence>
<organism evidence="14 15">
    <name type="scientific">Meloidogyne graminicola</name>
    <dbReference type="NCBI Taxonomy" id="189291"/>
    <lineage>
        <taxon>Eukaryota</taxon>
        <taxon>Metazoa</taxon>
        <taxon>Ecdysozoa</taxon>
        <taxon>Nematoda</taxon>
        <taxon>Chromadorea</taxon>
        <taxon>Rhabditida</taxon>
        <taxon>Tylenchina</taxon>
        <taxon>Tylenchomorpha</taxon>
        <taxon>Tylenchoidea</taxon>
        <taxon>Meloidogynidae</taxon>
        <taxon>Meloidogyninae</taxon>
        <taxon>Meloidogyne</taxon>
    </lineage>
</organism>
<comment type="similarity">
    <text evidence="3">Belongs to the small GTPase superfamily. Ras family.</text>
</comment>
<evidence type="ECO:0000256" key="10">
    <source>
        <dbReference type="ARBA" id="ARBA00023288"/>
    </source>
</evidence>
<dbReference type="GO" id="GO:0005886">
    <property type="term" value="C:plasma membrane"/>
    <property type="evidence" value="ECO:0007669"/>
    <property type="project" value="UniProtKB-SubCell"/>
</dbReference>
<dbReference type="PRINTS" id="PR00449">
    <property type="entry name" value="RASTRNSFRMNG"/>
</dbReference>
<keyword evidence="15" id="KW-1185">Reference proteome</keyword>
<evidence type="ECO:0000256" key="5">
    <source>
        <dbReference type="ARBA" id="ARBA00022475"/>
    </source>
</evidence>
<evidence type="ECO:0000256" key="4">
    <source>
        <dbReference type="ARBA" id="ARBA00011984"/>
    </source>
</evidence>
<feature type="transmembrane region" description="Helical" evidence="13">
    <location>
        <begin position="417"/>
        <end position="440"/>
    </location>
</feature>
<keyword evidence="8" id="KW-0342">GTP-binding</keyword>
<dbReference type="InterPro" id="IPR020849">
    <property type="entry name" value="Small_GTPase_Ras-type"/>
</dbReference>
<dbReference type="EMBL" id="JABEBT010000136">
    <property type="protein sequence ID" value="KAF7629926.1"/>
    <property type="molecule type" value="Genomic_DNA"/>
</dbReference>
<protein>
    <recommendedName>
        <fullName evidence="4">small monomeric GTPase</fullName>
        <ecNumber evidence="4">3.6.5.2</ecNumber>
    </recommendedName>
</protein>
<dbReference type="PROSITE" id="PS51419">
    <property type="entry name" value="RAB"/>
    <property type="match status" value="1"/>
</dbReference>
<dbReference type="NCBIfam" id="TIGR00231">
    <property type="entry name" value="small_GTP"/>
    <property type="match status" value="1"/>
</dbReference>
<dbReference type="SMART" id="SM00176">
    <property type="entry name" value="RAN"/>
    <property type="match status" value="1"/>
</dbReference>
<accession>A0A8S9ZE13</accession>
<keyword evidence="5" id="KW-1003">Cell membrane</keyword>
<evidence type="ECO:0000256" key="7">
    <source>
        <dbReference type="ARBA" id="ARBA00022801"/>
    </source>
</evidence>
<evidence type="ECO:0000256" key="9">
    <source>
        <dbReference type="ARBA" id="ARBA00023136"/>
    </source>
</evidence>
<dbReference type="GO" id="GO:0003925">
    <property type="term" value="F:G protein activity"/>
    <property type="evidence" value="ECO:0007669"/>
    <property type="project" value="UniProtKB-EC"/>
</dbReference>
<dbReference type="GO" id="GO:0005525">
    <property type="term" value="F:GTP binding"/>
    <property type="evidence" value="ECO:0007669"/>
    <property type="project" value="UniProtKB-KW"/>
</dbReference>
<dbReference type="PANTHER" id="PTHR24070">
    <property type="entry name" value="RAS, DI-RAS, AND RHEB FAMILY MEMBERS OF SMALL GTPASE SUPERFAMILY"/>
    <property type="match status" value="1"/>
</dbReference>
<dbReference type="Gene3D" id="3.40.50.300">
    <property type="entry name" value="P-loop containing nucleotide triphosphate hydrolases"/>
    <property type="match status" value="1"/>
</dbReference>
<dbReference type="Proteomes" id="UP000605970">
    <property type="component" value="Unassembled WGS sequence"/>
</dbReference>
<dbReference type="InterPro" id="IPR001806">
    <property type="entry name" value="Small_GTPase"/>
</dbReference>
<keyword evidence="10" id="KW-0449">Lipoprotein</keyword>
<evidence type="ECO:0000256" key="1">
    <source>
        <dbReference type="ARBA" id="ARBA00004236"/>
    </source>
</evidence>
<reference evidence="14" key="1">
    <citation type="journal article" date="2020" name="Ecol. Evol.">
        <title>Genome structure and content of the rice root-knot nematode (Meloidogyne graminicola).</title>
        <authorList>
            <person name="Phan N.T."/>
            <person name="Danchin E.G.J."/>
            <person name="Klopp C."/>
            <person name="Perfus-Barbeoch L."/>
            <person name="Kozlowski D.K."/>
            <person name="Koutsovoulos G.D."/>
            <person name="Lopez-Roques C."/>
            <person name="Bouchez O."/>
            <person name="Zahm M."/>
            <person name="Besnard G."/>
            <person name="Bellafiore S."/>
        </authorList>
    </citation>
    <scope>NUCLEOTIDE SEQUENCE</scope>
    <source>
        <strain evidence="14">VN-18</strain>
    </source>
</reference>
<keyword evidence="13" id="KW-0812">Transmembrane</keyword>
<dbReference type="InterPro" id="IPR005225">
    <property type="entry name" value="Small_GTP-bd"/>
</dbReference>
<dbReference type="GO" id="GO:0007165">
    <property type="term" value="P:signal transduction"/>
    <property type="evidence" value="ECO:0007669"/>
    <property type="project" value="InterPro"/>
</dbReference>
<comment type="caution">
    <text evidence="14">The sequence shown here is derived from an EMBL/GenBank/DDBJ whole genome shotgun (WGS) entry which is preliminary data.</text>
</comment>
<evidence type="ECO:0000313" key="14">
    <source>
        <dbReference type="EMBL" id="KAF7629926.1"/>
    </source>
</evidence>
<evidence type="ECO:0000256" key="3">
    <source>
        <dbReference type="ARBA" id="ARBA00008344"/>
    </source>
</evidence>
<dbReference type="EC" id="3.6.5.2" evidence="4"/>
<proteinExistence type="inferred from homology"/>
<dbReference type="SUPFAM" id="SSF52540">
    <property type="entry name" value="P-loop containing nucleoside triphosphate hydrolases"/>
    <property type="match status" value="1"/>
</dbReference>
<evidence type="ECO:0000256" key="13">
    <source>
        <dbReference type="SAM" id="Phobius"/>
    </source>
</evidence>
<dbReference type="OrthoDB" id="5976022at2759"/>
<dbReference type="SMART" id="SM00175">
    <property type="entry name" value="RAB"/>
    <property type="match status" value="1"/>
</dbReference>
<evidence type="ECO:0000256" key="12">
    <source>
        <dbReference type="ARBA" id="ARBA00048098"/>
    </source>
</evidence>
<dbReference type="AlphaFoldDB" id="A0A8S9ZE13"/>
<dbReference type="SMART" id="SM00174">
    <property type="entry name" value="RHO"/>
    <property type="match status" value="1"/>
</dbReference>
<comment type="subcellular location">
    <subcellularLocation>
        <location evidence="1">Cell membrane</location>
    </subcellularLocation>
    <subcellularLocation>
        <location evidence="2">Membrane</location>
        <topology evidence="2">Lipid-anchor</topology>
    </subcellularLocation>
</comment>
<dbReference type="InterPro" id="IPR027417">
    <property type="entry name" value="P-loop_NTPase"/>
</dbReference>
<dbReference type="Pfam" id="PF00071">
    <property type="entry name" value="Ras"/>
    <property type="match status" value="1"/>
</dbReference>
<sequence>MTEYKLVVVGDGGVGKSALTIQLIQGQFIEEYDPTIEDSYRKQVLIDGETCLLDILDTAGQEEYSAMRDQYMRTGEGFLLVFALNEYKSFENIHAYREQIRRVKDNDEVPMVLVGNKCDLQQRAVDQRSIQELARSFGIPFIDTSAKTRKHVDECFHGMWRRTSTYFERPIVHFKENIFLIFEDEKGRIQQFWSPVTTWNELWSEYLTFPSFETNAITVEGDDRPEEITINIHLRSKQNNLATIDKLRVITFVLFFDVLLERRVLLQLQMCPVIGRINKPSDSYNSLSIIGIFELKQYELLPSWGNLTRSPFEWAEDALEYVDMTNNSTTNNSKMTTRQLSGIDNALKTKMDSAFWALQNFQVEQIIIAELERSAHHWHYDQSNETDPNTFFINYRLKINEQIFVYKTSTWEMLKLAWIQFLAIYIIIRSLFNSLSAFIYKNQILETVILRPHNDDWTCKLN</sequence>
<dbReference type="PROSITE" id="PS51421">
    <property type="entry name" value="RAS"/>
    <property type="match status" value="1"/>
</dbReference>
<evidence type="ECO:0000313" key="15">
    <source>
        <dbReference type="Proteomes" id="UP000605970"/>
    </source>
</evidence>
<keyword evidence="11" id="KW-0636">Prenylation</keyword>
<keyword evidence="6" id="KW-0547">Nucleotide-binding</keyword>
<dbReference type="PROSITE" id="PS51420">
    <property type="entry name" value="RHO"/>
    <property type="match status" value="1"/>
</dbReference>
<evidence type="ECO:0000256" key="11">
    <source>
        <dbReference type="ARBA" id="ARBA00023289"/>
    </source>
</evidence>